<protein>
    <submittedName>
        <fullName evidence="7">RNA polymerase sigma-70 factor (ECF subfamily)</fullName>
    </submittedName>
</protein>
<organism evidence="7 8">
    <name type="scientific">Dinghuibacter silviterrae</name>
    <dbReference type="NCBI Taxonomy" id="1539049"/>
    <lineage>
        <taxon>Bacteria</taxon>
        <taxon>Pseudomonadati</taxon>
        <taxon>Bacteroidota</taxon>
        <taxon>Chitinophagia</taxon>
        <taxon>Chitinophagales</taxon>
        <taxon>Chitinophagaceae</taxon>
        <taxon>Dinghuibacter</taxon>
    </lineage>
</organism>
<dbReference type="InterPro" id="IPR039425">
    <property type="entry name" value="RNA_pol_sigma-70-like"/>
</dbReference>
<evidence type="ECO:0000313" key="8">
    <source>
        <dbReference type="Proteomes" id="UP000294498"/>
    </source>
</evidence>
<evidence type="ECO:0000256" key="1">
    <source>
        <dbReference type="ARBA" id="ARBA00010641"/>
    </source>
</evidence>
<evidence type="ECO:0000259" key="6">
    <source>
        <dbReference type="Pfam" id="PF08281"/>
    </source>
</evidence>
<dbReference type="InterPro" id="IPR014284">
    <property type="entry name" value="RNA_pol_sigma-70_dom"/>
</dbReference>
<dbReference type="InterPro" id="IPR013324">
    <property type="entry name" value="RNA_pol_sigma_r3/r4-like"/>
</dbReference>
<keyword evidence="8" id="KW-1185">Reference proteome</keyword>
<dbReference type="NCBIfam" id="TIGR02985">
    <property type="entry name" value="Sig70_bacteroi1"/>
    <property type="match status" value="1"/>
</dbReference>
<comment type="caution">
    <text evidence="7">The sequence shown here is derived from an EMBL/GenBank/DDBJ whole genome shotgun (WGS) entry which is preliminary data.</text>
</comment>
<dbReference type="Gene3D" id="1.10.10.10">
    <property type="entry name" value="Winged helix-like DNA-binding domain superfamily/Winged helix DNA-binding domain"/>
    <property type="match status" value="1"/>
</dbReference>
<gene>
    <name evidence="7" type="ORF">EDB95_2457</name>
</gene>
<dbReference type="Pfam" id="PF08281">
    <property type="entry name" value="Sigma70_r4_2"/>
    <property type="match status" value="1"/>
</dbReference>
<dbReference type="GO" id="GO:0006352">
    <property type="term" value="P:DNA-templated transcription initiation"/>
    <property type="evidence" value="ECO:0007669"/>
    <property type="project" value="InterPro"/>
</dbReference>
<dbReference type="InterPro" id="IPR036388">
    <property type="entry name" value="WH-like_DNA-bd_sf"/>
</dbReference>
<proteinExistence type="inferred from homology"/>
<dbReference type="EMBL" id="SODV01000001">
    <property type="protein sequence ID" value="TDX01422.1"/>
    <property type="molecule type" value="Genomic_DNA"/>
</dbReference>
<feature type="domain" description="RNA polymerase sigma factor 70 region 4 type 2" evidence="6">
    <location>
        <begin position="126"/>
        <end position="176"/>
    </location>
</feature>
<dbReference type="InterPro" id="IPR013249">
    <property type="entry name" value="RNA_pol_sigma70_r4_t2"/>
</dbReference>
<dbReference type="InterPro" id="IPR014327">
    <property type="entry name" value="RNA_pol_sigma70_bacteroid"/>
</dbReference>
<dbReference type="GO" id="GO:0016987">
    <property type="term" value="F:sigma factor activity"/>
    <property type="evidence" value="ECO:0007669"/>
    <property type="project" value="UniProtKB-KW"/>
</dbReference>
<evidence type="ECO:0000256" key="4">
    <source>
        <dbReference type="ARBA" id="ARBA00023163"/>
    </source>
</evidence>
<dbReference type="PANTHER" id="PTHR43133:SF46">
    <property type="entry name" value="RNA POLYMERASE SIGMA-70 FACTOR ECF SUBFAMILY"/>
    <property type="match status" value="1"/>
</dbReference>
<evidence type="ECO:0000256" key="3">
    <source>
        <dbReference type="ARBA" id="ARBA00023082"/>
    </source>
</evidence>
<evidence type="ECO:0000259" key="5">
    <source>
        <dbReference type="Pfam" id="PF04542"/>
    </source>
</evidence>
<evidence type="ECO:0000313" key="7">
    <source>
        <dbReference type="EMBL" id="TDX01422.1"/>
    </source>
</evidence>
<sequence>MKRESPHNEPELLQRLAEGDVSAYRALYEFYWDQVYGTAFHLTKSPEQSKDLAQDIFFKLWTNRERLAGVNELRNYLFIVSRNAVWDYLRTQVFRESNRGFLEQYMTYTQASPQEIVEQKELDGAALAAIDRLPPQLRQVFRLSRIEGLTHEEIARRMNITPLSSKTYMVRALAFLREELGRNGPKLLVLWTMSHL</sequence>
<keyword evidence="4" id="KW-0804">Transcription</keyword>
<dbReference type="SUPFAM" id="SSF88946">
    <property type="entry name" value="Sigma2 domain of RNA polymerase sigma factors"/>
    <property type="match status" value="1"/>
</dbReference>
<accession>A0A4R8DT11</accession>
<dbReference type="InterPro" id="IPR013325">
    <property type="entry name" value="RNA_pol_sigma_r2"/>
</dbReference>
<reference evidence="7 8" key="1">
    <citation type="submission" date="2019-03" db="EMBL/GenBank/DDBJ databases">
        <title>Genomic Encyclopedia of Type Strains, Phase IV (KMG-IV): sequencing the most valuable type-strain genomes for metagenomic binning, comparative biology and taxonomic classification.</title>
        <authorList>
            <person name="Goeker M."/>
        </authorList>
    </citation>
    <scope>NUCLEOTIDE SEQUENCE [LARGE SCALE GENOMIC DNA]</scope>
    <source>
        <strain evidence="7 8">DSM 100059</strain>
    </source>
</reference>
<dbReference type="InterPro" id="IPR007627">
    <property type="entry name" value="RNA_pol_sigma70_r2"/>
</dbReference>
<dbReference type="AlphaFoldDB" id="A0A4R8DT11"/>
<keyword evidence="2" id="KW-0805">Transcription regulation</keyword>
<dbReference type="Gene3D" id="1.10.1740.10">
    <property type="match status" value="1"/>
</dbReference>
<evidence type="ECO:0000256" key="2">
    <source>
        <dbReference type="ARBA" id="ARBA00023015"/>
    </source>
</evidence>
<feature type="domain" description="RNA polymerase sigma-70 region 2" evidence="5">
    <location>
        <begin position="27"/>
        <end position="92"/>
    </location>
</feature>
<dbReference type="CDD" id="cd06171">
    <property type="entry name" value="Sigma70_r4"/>
    <property type="match status" value="1"/>
</dbReference>
<dbReference type="Pfam" id="PF04542">
    <property type="entry name" value="Sigma70_r2"/>
    <property type="match status" value="1"/>
</dbReference>
<dbReference type="NCBIfam" id="TIGR02937">
    <property type="entry name" value="sigma70-ECF"/>
    <property type="match status" value="1"/>
</dbReference>
<comment type="similarity">
    <text evidence="1">Belongs to the sigma-70 factor family. ECF subfamily.</text>
</comment>
<dbReference type="GO" id="GO:0003677">
    <property type="term" value="F:DNA binding"/>
    <property type="evidence" value="ECO:0007669"/>
    <property type="project" value="InterPro"/>
</dbReference>
<keyword evidence="3" id="KW-0731">Sigma factor</keyword>
<name>A0A4R8DT11_9BACT</name>
<dbReference type="Proteomes" id="UP000294498">
    <property type="component" value="Unassembled WGS sequence"/>
</dbReference>
<dbReference type="PANTHER" id="PTHR43133">
    <property type="entry name" value="RNA POLYMERASE ECF-TYPE SIGMA FACTO"/>
    <property type="match status" value="1"/>
</dbReference>
<dbReference type="SUPFAM" id="SSF88659">
    <property type="entry name" value="Sigma3 and sigma4 domains of RNA polymerase sigma factors"/>
    <property type="match status" value="1"/>
</dbReference>